<evidence type="ECO:0000256" key="1">
    <source>
        <dbReference type="SAM" id="SignalP"/>
    </source>
</evidence>
<protein>
    <recommendedName>
        <fullName evidence="4">DUF4352 domain-containing protein</fullName>
    </recommendedName>
</protein>
<organism evidence="2 3">
    <name type="scientific">Rhodococcus antarcticus</name>
    <dbReference type="NCBI Taxonomy" id="2987751"/>
    <lineage>
        <taxon>Bacteria</taxon>
        <taxon>Bacillati</taxon>
        <taxon>Actinomycetota</taxon>
        <taxon>Actinomycetes</taxon>
        <taxon>Mycobacteriales</taxon>
        <taxon>Nocardiaceae</taxon>
        <taxon>Rhodococcus</taxon>
    </lineage>
</organism>
<dbReference type="EMBL" id="CP110615">
    <property type="protein sequence ID" value="UZJ26103.1"/>
    <property type="molecule type" value="Genomic_DNA"/>
</dbReference>
<evidence type="ECO:0000313" key="3">
    <source>
        <dbReference type="Proteomes" id="UP001164965"/>
    </source>
</evidence>
<keyword evidence="1" id="KW-0732">Signal</keyword>
<keyword evidence="3" id="KW-1185">Reference proteome</keyword>
<accession>A0ABY6P3K0</accession>
<proteinExistence type="predicted"/>
<gene>
    <name evidence="2" type="ORF">RHODO2019_06715</name>
</gene>
<sequence>MWRRTLVLLLGLLALAGCSSDPGPAPAATAPMAGVGAPSDAVHGATAGTAPLAFGATSTDPNGLAVTVTAPQVVALPAGVTPVQSWPTYVTVTVTLVNGRSDAYDPQSLFVSLTSGKDTAEQVFAAGAGLPGTPSQGLAPGARVSFPLAFGVTAATGLSLEIAPDFTQPTVLYQG</sequence>
<feature type="chain" id="PRO_5046880206" description="DUF4352 domain-containing protein" evidence="1">
    <location>
        <begin position="28"/>
        <end position="175"/>
    </location>
</feature>
<dbReference type="PROSITE" id="PS51257">
    <property type="entry name" value="PROKAR_LIPOPROTEIN"/>
    <property type="match status" value="1"/>
</dbReference>
<reference evidence="2" key="1">
    <citation type="submission" date="2022-10" db="EMBL/GenBank/DDBJ databases">
        <title>Rhodococcus sp.75.</title>
        <authorList>
            <person name="Sun M."/>
        </authorList>
    </citation>
    <scope>NUCLEOTIDE SEQUENCE</scope>
    <source>
        <strain evidence="2">75</strain>
    </source>
</reference>
<evidence type="ECO:0000313" key="2">
    <source>
        <dbReference type="EMBL" id="UZJ26103.1"/>
    </source>
</evidence>
<dbReference type="RefSeq" id="WP_265384207.1">
    <property type="nucleotide sequence ID" value="NZ_CP110615.1"/>
</dbReference>
<dbReference type="Proteomes" id="UP001164965">
    <property type="component" value="Chromosome"/>
</dbReference>
<evidence type="ECO:0008006" key="4">
    <source>
        <dbReference type="Google" id="ProtNLM"/>
    </source>
</evidence>
<feature type="signal peptide" evidence="1">
    <location>
        <begin position="1"/>
        <end position="27"/>
    </location>
</feature>
<name>A0ABY6P3K0_9NOCA</name>